<dbReference type="AlphaFoldDB" id="W0DSF6"/>
<accession>W0DSF6</accession>
<evidence type="ECO:0000313" key="2">
    <source>
        <dbReference type="Proteomes" id="UP000005289"/>
    </source>
</evidence>
<keyword evidence="2" id="KW-1185">Reference proteome</keyword>
<reference evidence="1 2" key="1">
    <citation type="submission" date="2013-12" db="EMBL/GenBank/DDBJ databases">
        <authorList>
            <consortium name="DOE Joint Genome Institute"/>
            <person name="Muyzer G."/>
            <person name="Huntemann M."/>
            <person name="Han J."/>
            <person name="Chen A."/>
            <person name="Kyrpides N."/>
            <person name="Mavromatis K."/>
            <person name="Markowitz V."/>
            <person name="Palaniappan K."/>
            <person name="Ivanova N."/>
            <person name="Schaumberg A."/>
            <person name="Pati A."/>
            <person name="Liolios K."/>
            <person name="Nordberg H.P."/>
            <person name="Cantor M.N."/>
            <person name="Hua S.X."/>
            <person name="Woyke T."/>
        </authorList>
    </citation>
    <scope>NUCLEOTIDE SEQUENCE [LARGE SCALE GENOMIC DNA]</scope>
    <source>
        <strain evidence="1 2">ARh 1</strain>
    </source>
</reference>
<sequence length="32" mass="3534">MTGKQQCHARQPLIRLGGQTKLLQEASLDLAQ</sequence>
<dbReference type="KEGG" id="tti:THITH_11225"/>
<protein>
    <submittedName>
        <fullName evidence="1">Uncharacterized protein</fullName>
    </submittedName>
</protein>
<proteinExistence type="predicted"/>
<organism evidence="1 2">
    <name type="scientific">Thioalkalivibrio paradoxus ARh 1</name>
    <dbReference type="NCBI Taxonomy" id="713585"/>
    <lineage>
        <taxon>Bacteria</taxon>
        <taxon>Pseudomonadati</taxon>
        <taxon>Pseudomonadota</taxon>
        <taxon>Gammaproteobacteria</taxon>
        <taxon>Chromatiales</taxon>
        <taxon>Ectothiorhodospiraceae</taxon>
        <taxon>Thioalkalivibrio</taxon>
    </lineage>
</organism>
<dbReference type="EMBL" id="CP007029">
    <property type="protein sequence ID" value="AHF00173.1"/>
    <property type="molecule type" value="Genomic_DNA"/>
</dbReference>
<dbReference type="HOGENOM" id="CLU_3391893_0_0_6"/>
<dbReference type="Proteomes" id="UP000005289">
    <property type="component" value="Chromosome"/>
</dbReference>
<name>W0DSF6_9GAMM</name>
<gene>
    <name evidence="1" type="ORF">THITH_11225</name>
</gene>
<evidence type="ECO:0000313" key="1">
    <source>
        <dbReference type="EMBL" id="AHF00173.1"/>
    </source>
</evidence>